<gene>
    <name evidence="1" type="ORF">g.74106</name>
</gene>
<reference evidence="1" key="1">
    <citation type="submission" date="2018-04" db="EMBL/GenBank/DDBJ databases">
        <title>Transcriptome of Schizaphis graminum biotype I.</title>
        <authorList>
            <person name="Scully E.D."/>
            <person name="Geib S.M."/>
            <person name="Palmer N.A."/>
            <person name="Koch K."/>
            <person name="Bradshaw J."/>
            <person name="Heng-Moss T."/>
            <person name="Sarath G."/>
        </authorList>
    </citation>
    <scope>NUCLEOTIDE SEQUENCE</scope>
</reference>
<dbReference type="EMBL" id="GGMR01014180">
    <property type="protein sequence ID" value="MBY26799.1"/>
    <property type="molecule type" value="Transcribed_RNA"/>
</dbReference>
<dbReference type="AlphaFoldDB" id="A0A2S2PBH0"/>
<organism evidence="1">
    <name type="scientific">Schizaphis graminum</name>
    <name type="common">Green bug aphid</name>
    <dbReference type="NCBI Taxonomy" id="13262"/>
    <lineage>
        <taxon>Eukaryota</taxon>
        <taxon>Metazoa</taxon>
        <taxon>Ecdysozoa</taxon>
        <taxon>Arthropoda</taxon>
        <taxon>Hexapoda</taxon>
        <taxon>Insecta</taxon>
        <taxon>Pterygota</taxon>
        <taxon>Neoptera</taxon>
        <taxon>Paraneoptera</taxon>
        <taxon>Hemiptera</taxon>
        <taxon>Sternorrhyncha</taxon>
        <taxon>Aphidomorpha</taxon>
        <taxon>Aphidoidea</taxon>
        <taxon>Aphididae</taxon>
        <taxon>Aphidini</taxon>
        <taxon>Schizaphis</taxon>
    </lineage>
</organism>
<evidence type="ECO:0000313" key="1">
    <source>
        <dbReference type="EMBL" id="MBY26799.1"/>
    </source>
</evidence>
<protein>
    <submittedName>
        <fullName evidence="1">Uncharacterized protein</fullName>
    </submittedName>
</protein>
<name>A0A2S2PBH0_SCHGA</name>
<accession>A0A2S2PBH0</accession>
<sequence>MIYHKGRPYVKTIAQYRTYLLRVRRAQREKFARERECVRLAVAKRFTTTSRILLPRYRGLRVGVVGNARLVTHGRGEGNGAAGQPRYSGSGVREVRLRPSTPRDPRAQRVAGIVVGGSPPRG</sequence>
<proteinExistence type="predicted"/>